<feature type="domain" description="HTH lysR-type" evidence="5">
    <location>
        <begin position="2"/>
        <end position="59"/>
    </location>
</feature>
<sequence>MLSLHALRLFVVVAEELHFGRAAARLNMAQPPLSQQIRQLEQFLGTRLFTRTTRTVELTLAGRVLLERAAQLLADAQAAERAIRQVAEGKVGAIALGFTSSAAYRVLPRILANYRREFPEVETVLRELTTDIQLADLRSGKLDVAIVRADQKIAEPALESFELEREPMLLAMGREHPLVRFDAVPMRELDGLSMVGFSPRLSPYFRNLCSRVFLGAGVQPRIEQESVLPTMLALVEAGIGVALVPASAAEMRASQVAYRPIAPMKHTRAAPIEAILHCVWSHSCGNPAAHALVKMLRGDHAPTA</sequence>
<keyword evidence="3" id="KW-0238">DNA-binding</keyword>
<dbReference type="InterPro" id="IPR036388">
    <property type="entry name" value="WH-like_DNA-bd_sf"/>
</dbReference>
<dbReference type="GO" id="GO:0032993">
    <property type="term" value="C:protein-DNA complex"/>
    <property type="evidence" value="ECO:0007669"/>
    <property type="project" value="TreeGrafter"/>
</dbReference>
<dbReference type="PRINTS" id="PR00039">
    <property type="entry name" value="HTHLYSR"/>
</dbReference>
<evidence type="ECO:0000256" key="2">
    <source>
        <dbReference type="ARBA" id="ARBA00023015"/>
    </source>
</evidence>
<reference evidence="6 7" key="1">
    <citation type="submission" date="2017-12" db="EMBL/GenBank/DDBJ databases">
        <title>Genome sequence of the active heterotrophic nitrifier-denitrifier, Cupriavidus pauculus UM1.</title>
        <authorList>
            <person name="Putonti C."/>
            <person name="Castignetti D."/>
        </authorList>
    </citation>
    <scope>NUCLEOTIDE SEQUENCE [LARGE SCALE GENOMIC DNA]</scope>
    <source>
        <strain evidence="6 7">UM1</strain>
    </source>
</reference>
<dbReference type="EMBL" id="PJRP01000004">
    <property type="protein sequence ID" value="PLQ00346.1"/>
    <property type="molecule type" value="Genomic_DNA"/>
</dbReference>
<dbReference type="PANTHER" id="PTHR30346:SF0">
    <property type="entry name" value="HCA OPERON TRANSCRIPTIONAL ACTIVATOR HCAR"/>
    <property type="match status" value="1"/>
</dbReference>
<dbReference type="InterPro" id="IPR000847">
    <property type="entry name" value="LysR_HTH_N"/>
</dbReference>
<keyword evidence="2" id="KW-0805">Transcription regulation</keyword>
<dbReference type="OrthoDB" id="5292387at2"/>
<accession>A0A2N5CDQ8</accession>
<dbReference type="PROSITE" id="PS50931">
    <property type="entry name" value="HTH_LYSR"/>
    <property type="match status" value="1"/>
</dbReference>
<dbReference type="PANTHER" id="PTHR30346">
    <property type="entry name" value="TRANSCRIPTIONAL DUAL REGULATOR HCAR-RELATED"/>
    <property type="match status" value="1"/>
</dbReference>
<gene>
    <name evidence="6" type="ORF">CYJ10_11975</name>
</gene>
<dbReference type="FunFam" id="1.10.10.10:FF:000001">
    <property type="entry name" value="LysR family transcriptional regulator"/>
    <property type="match status" value="1"/>
</dbReference>
<comment type="similarity">
    <text evidence="1">Belongs to the LysR transcriptional regulatory family.</text>
</comment>
<dbReference type="InterPro" id="IPR005119">
    <property type="entry name" value="LysR_subst-bd"/>
</dbReference>
<evidence type="ECO:0000256" key="3">
    <source>
        <dbReference type="ARBA" id="ARBA00023125"/>
    </source>
</evidence>
<evidence type="ECO:0000313" key="7">
    <source>
        <dbReference type="Proteomes" id="UP000234341"/>
    </source>
</evidence>
<dbReference type="RefSeq" id="WP_101681716.1">
    <property type="nucleotide sequence ID" value="NZ_PJRP01000004.1"/>
</dbReference>
<dbReference type="SUPFAM" id="SSF46785">
    <property type="entry name" value="Winged helix' DNA-binding domain"/>
    <property type="match status" value="1"/>
</dbReference>
<dbReference type="Pfam" id="PF03466">
    <property type="entry name" value="LysR_substrate"/>
    <property type="match status" value="1"/>
</dbReference>
<dbReference type="AlphaFoldDB" id="A0A2N5CDQ8"/>
<organism evidence="6 7">
    <name type="scientific">Cupriavidus pauculus</name>
    <dbReference type="NCBI Taxonomy" id="82633"/>
    <lineage>
        <taxon>Bacteria</taxon>
        <taxon>Pseudomonadati</taxon>
        <taxon>Pseudomonadota</taxon>
        <taxon>Betaproteobacteria</taxon>
        <taxon>Burkholderiales</taxon>
        <taxon>Burkholderiaceae</taxon>
        <taxon>Cupriavidus</taxon>
    </lineage>
</organism>
<dbReference type="Gene3D" id="3.40.190.10">
    <property type="entry name" value="Periplasmic binding protein-like II"/>
    <property type="match status" value="2"/>
</dbReference>
<dbReference type="Proteomes" id="UP000234341">
    <property type="component" value="Unassembled WGS sequence"/>
</dbReference>
<proteinExistence type="inferred from homology"/>
<dbReference type="GO" id="GO:0003677">
    <property type="term" value="F:DNA binding"/>
    <property type="evidence" value="ECO:0007669"/>
    <property type="project" value="UniProtKB-KW"/>
</dbReference>
<evidence type="ECO:0000313" key="6">
    <source>
        <dbReference type="EMBL" id="PLQ00346.1"/>
    </source>
</evidence>
<evidence type="ECO:0000259" key="5">
    <source>
        <dbReference type="PROSITE" id="PS50931"/>
    </source>
</evidence>
<evidence type="ECO:0000256" key="4">
    <source>
        <dbReference type="ARBA" id="ARBA00023163"/>
    </source>
</evidence>
<dbReference type="GO" id="GO:0003700">
    <property type="term" value="F:DNA-binding transcription factor activity"/>
    <property type="evidence" value="ECO:0007669"/>
    <property type="project" value="InterPro"/>
</dbReference>
<dbReference type="SUPFAM" id="SSF53850">
    <property type="entry name" value="Periplasmic binding protein-like II"/>
    <property type="match status" value="1"/>
</dbReference>
<protein>
    <submittedName>
        <fullName evidence="6">LysR family transcriptional regulator</fullName>
    </submittedName>
</protein>
<dbReference type="InterPro" id="IPR036390">
    <property type="entry name" value="WH_DNA-bd_sf"/>
</dbReference>
<evidence type="ECO:0000256" key="1">
    <source>
        <dbReference type="ARBA" id="ARBA00009437"/>
    </source>
</evidence>
<name>A0A2N5CDQ8_9BURK</name>
<dbReference type="Gene3D" id="1.10.10.10">
    <property type="entry name" value="Winged helix-like DNA-binding domain superfamily/Winged helix DNA-binding domain"/>
    <property type="match status" value="1"/>
</dbReference>
<keyword evidence="4" id="KW-0804">Transcription</keyword>
<dbReference type="Pfam" id="PF00126">
    <property type="entry name" value="HTH_1"/>
    <property type="match status" value="1"/>
</dbReference>
<comment type="caution">
    <text evidence="6">The sequence shown here is derived from an EMBL/GenBank/DDBJ whole genome shotgun (WGS) entry which is preliminary data.</text>
</comment>